<evidence type="ECO:0000256" key="6">
    <source>
        <dbReference type="SAM" id="Phobius"/>
    </source>
</evidence>
<proteinExistence type="predicted"/>
<comment type="caution">
    <text evidence="7">The sequence shown here is derived from an EMBL/GenBank/DDBJ whole genome shotgun (WGS) entry which is preliminary data.</text>
</comment>
<feature type="transmembrane region" description="Helical" evidence="6">
    <location>
        <begin position="52"/>
        <end position="72"/>
    </location>
</feature>
<dbReference type="Proteomes" id="UP001597319">
    <property type="component" value="Unassembled WGS sequence"/>
</dbReference>
<feature type="transmembrane region" description="Helical" evidence="6">
    <location>
        <begin position="257"/>
        <end position="280"/>
    </location>
</feature>
<feature type="transmembrane region" description="Helical" evidence="6">
    <location>
        <begin position="368"/>
        <end position="385"/>
    </location>
</feature>
<evidence type="ECO:0000256" key="1">
    <source>
        <dbReference type="ARBA" id="ARBA00004651"/>
    </source>
</evidence>
<accession>A0ABW5LHA5</accession>
<dbReference type="PANTHER" id="PTHR30250:SF11">
    <property type="entry name" value="O-ANTIGEN TRANSPORTER-RELATED"/>
    <property type="match status" value="1"/>
</dbReference>
<feature type="transmembrane region" description="Helical" evidence="6">
    <location>
        <begin position="93"/>
        <end position="111"/>
    </location>
</feature>
<reference evidence="8" key="1">
    <citation type="journal article" date="2019" name="Int. J. Syst. Evol. Microbiol.">
        <title>The Global Catalogue of Microorganisms (GCM) 10K type strain sequencing project: providing services to taxonomists for standard genome sequencing and annotation.</title>
        <authorList>
            <consortium name="The Broad Institute Genomics Platform"/>
            <consortium name="The Broad Institute Genome Sequencing Center for Infectious Disease"/>
            <person name="Wu L."/>
            <person name="Ma J."/>
        </authorList>
    </citation>
    <scope>NUCLEOTIDE SEQUENCE [LARGE SCALE GENOMIC DNA]</scope>
    <source>
        <strain evidence="8">KCTC 52274</strain>
    </source>
</reference>
<feature type="transmembrane region" description="Helical" evidence="6">
    <location>
        <begin position="183"/>
        <end position="204"/>
    </location>
</feature>
<name>A0ABW5LHA5_9FLAO</name>
<dbReference type="InterPro" id="IPR002797">
    <property type="entry name" value="Polysacc_synth"/>
</dbReference>
<keyword evidence="5 6" id="KW-0472">Membrane</keyword>
<dbReference type="PANTHER" id="PTHR30250">
    <property type="entry name" value="PST FAMILY PREDICTED COLANIC ACID TRANSPORTER"/>
    <property type="match status" value="1"/>
</dbReference>
<evidence type="ECO:0000313" key="7">
    <source>
        <dbReference type="EMBL" id="MFD2563561.1"/>
    </source>
</evidence>
<dbReference type="EMBL" id="JBHULE010000019">
    <property type="protein sequence ID" value="MFD2563561.1"/>
    <property type="molecule type" value="Genomic_DNA"/>
</dbReference>
<organism evidence="7 8">
    <name type="scientific">Aquimarina rubra</name>
    <dbReference type="NCBI Taxonomy" id="1920033"/>
    <lineage>
        <taxon>Bacteria</taxon>
        <taxon>Pseudomonadati</taxon>
        <taxon>Bacteroidota</taxon>
        <taxon>Flavobacteriia</taxon>
        <taxon>Flavobacteriales</taxon>
        <taxon>Flavobacteriaceae</taxon>
        <taxon>Aquimarina</taxon>
    </lineage>
</organism>
<dbReference type="InterPro" id="IPR050833">
    <property type="entry name" value="Poly_Biosynth_Transport"/>
</dbReference>
<keyword evidence="4 6" id="KW-1133">Transmembrane helix</keyword>
<feature type="transmembrane region" description="Helical" evidence="6">
    <location>
        <begin position="337"/>
        <end position="361"/>
    </location>
</feature>
<keyword evidence="2" id="KW-1003">Cell membrane</keyword>
<dbReference type="RefSeq" id="WP_378293095.1">
    <property type="nucleotide sequence ID" value="NZ_JBHULE010000019.1"/>
</dbReference>
<sequence length="429" mass="49475">MYKNEFKNSLVLRKIGLEKVITLLVRFVGIGSRFLLTFLLTKEISLEFQGEYSLVVTSVALLVILFGFDFYVHSNRMIVKGEYDAVFCLKNSVTFYLLSYCVLFPAIWFFFKIFSIEFVRVELLLVLILFEHLGQEFFRTYIALGRPLLANILLFIRTGLWCLILVLGLLFLKPFQVDLNNILVIWLISAIICAMLGFIFFPNLKSFFKIKVDKIWIKRGVIVGATMFLSTICLKIIEYSDRYLIVLFTSKKDLGIYSVFFQLVNVVNVVVFTMYISFLYPSIIKGVYNSNFGAVRAAQKTIKTKTILAVVFYGIASFFFLPFFLEFIGKEELNQNMFLFYIMLISTLFLNFSFTSHYVIVGAEKEKMIFTATFIACLVNLAINFSLIPFFGIYGSAFAMLLSNITLFVIKRKFEKKIIKISLPNASKK</sequence>
<evidence type="ECO:0000256" key="3">
    <source>
        <dbReference type="ARBA" id="ARBA00022692"/>
    </source>
</evidence>
<feature type="transmembrane region" description="Helical" evidence="6">
    <location>
        <begin position="20"/>
        <end position="40"/>
    </location>
</feature>
<comment type="subcellular location">
    <subcellularLocation>
        <location evidence="1">Cell membrane</location>
        <topology evidence="1">Multi-pass membrane protein</topology>
    </subcellularLocation>
</comment>
<keyword evidence="3 6" id="KW-0812">Transmembrane</keyword>
<evidence type="ECO:0000256" key="5">
    <source>
        <dbReference type="ARBA" id="ARBA00023136"/>
    </source>
</evidence>
<keyword evidence="8" id="KW-1185">Reference proteome</keyword>
<dbReference type="Pfam" id="PF01943">
    <property type="entry name" value="Polysacc_synt"/>
    <property type="match status" value="1"/>
</dbReference>
<gene>
    <name evidence="7" type="ORF">ACFSR1_12855</name>
</gene>
<protein>
    <submittedName>
        <fullName evidence="7">Polysaccharide biosynthesis C-terminal domain-containing protein</fullName>
    </submittedName>
</protein>
<evidence type="ECO:0000313" key="8">
    <source>
        <dbReference type="Proteomes" id="UP001597319"/>
    </source>
</evidence>
<feature type="transmembrane region" description="Helical" evidence="6">
    <location>
        <begin position="391"/>
        <end position="410"/>
    </location>
</feature>
<evidence type="ECO:0000256" key="2">
    <source>
        <dbReference type="ARBA" id="ARBA00022475"/>
    </source>
</evidence>
<evidence type="ECO:0000256" key="4">
    <source>
        <dbReference type="ARBA" id="ARBA00022989"/>
    </source>
</evidence>
<feature type="transmembrane region" description="Helical" evidence="6">
    <location>
        <begin position="306"/>
        <end position="325"/>
    </location>
</feature>
<feature type="transmembrane region" description="Helical" evidence="6">
    <location>
        <begin position="149"/>
        <end position="171"/>
    </location>
</feature>
<feature type="transmembrane region" description="Helical" evidence="6">
    <location>
        <begin position="216"/>
        <end position="237"/>
    </location>
</feature>